<gene>
    <name evidence="13" type="primary">thrB</name>
    <name evidence="16" type="ORF">BKP45_14940</name>
</gene>
<dbReference type="STRING" id="472963.BKP45_14940"/>
<organism evidence="16 17">
    <name type="scientific">Anaerobacillus alkalidiazotrophicus</name>
    <dbReference type="NCBI Taxonomy" id="472963"/>
    <lineage>
        <taxon>Bacteria</taxon>
        <taxon>Bacillati</taxon>
        <taxon>Bacillota</taxon>
        <taxon>Bacilli</taxon>
        <taxon>Bacillales</taxon>
        <taxon>Bacillaceae</taxon>
        <taxon>Anaerobacillus</taxon>
    </lineage>
</organism>
<proteinExistence type="inferred from homology"/>
<dbReference type="Gene3D" id="3.30.230.10">
    <property type="match status" value="1"/>
</dbReference>
<keyword evidence="10 13" id="KW-0067">ATP-binding</keyword>
<reference evidence="16 17" key="1">
    <citation type="submission" date="2016-10" db="EMBL/GenBank/DDBJ databases">
        <title>Draft genome sequences of four alkaliphilic bacteria belonging to the Anaerobacillus genus.</title>
        <authorList>
            <person name="Bassil N.M."/>
            <person name="Lloyd J.R."/>
        </authorList>
    </citation>
    <scope>NUCLEOTIDE SEQUENCE [LARGE SCALE GENOMIC DNA]</scope>
    <source>
        <strain evidence="16 17">DSM 22531</strain>
    </source>
</reference>
<dbReference type="SUPFAM" id="SSF55060">
    <property type="entry name" value="GHMP Kinase, C-terminal domain"/>
    <property type="match status" value="1"/>
</dbReference>
<evidence type="ECO:0000313" key="16">
    <source>
        <dbReference type="EMBL" id="OIJ18825.1"/>
    </source>
</evidence>
<evidence type="ECO:0000256" key="4">
    <source>
        <dbReference type="ARBA" id="ARBA00017858"/>
    </source>
</evidence>
<keyword evidence="5 13" id="KW-0028">Amino-acid biosynthesis</keyword>
<evidence type="ECO:0000256" key="11">
    <source>
        <dbReference type="ARBA" id="ARBA00049375"/>
    </source>
</evidence>
<dbReference type="SUPFAM" id="SSF54211">
    <property type="entry name" value="Ribosomal protein S5 domain 2-like"/>
    <property type="match status" value="1"/>
</dbReference>
<dbReference type="InterPro" id="IPR000870">
    <property type="entry name" value="Homoserine_kinase"/>
</dbReference>
<dbReference type="Gene3D" id="3.30.70.890">
    <property type="entry name" value="GHMP kinase, C-terminal domain"/>
    <property type="match status" value="1"/>
</dbReference>
<evidence type="ECO:0000256" key="1">
    <source>
        <dbReference type="ARBA" id="ARBA00005015"/>
    </source>
</evidence>
<dbReference type="HAMAP" id="MF_00384">
    <property type="entry name" value="Homoser_kinase"/>
    <property type="match status" value="1"/>
</dbReference>
<dbReference type="PANTHER" id="PTHR20861">
    <property type="entry name" value="HOMOSERINE/4-DIPHOSPHOCYTIDYL-2-C-METHYL-D-ERYTHRITOL KINASE"/>
    <property type="match status" value="1"/>
</dbReference>
<dbReference type="PANTHER" id="PTHR20861:SF1">
    <property type="entry name" value="HOMOSERINE KINASE"/>
    <property type="match status" value="1"/>
</dbReference>
<evidence type="ECO:0000256" key="13">
    <source>
        <dbReference type="HAMAP-Rule" id="MF_00384"/>
    </source>
</evidence>
<dbReference type="EC" id="2.7.1.39" evidence="3 13"/>
<keyword evidence="7 13" id="KW-0791">Threonine biosynthesis</keyword>
<evidence type="ECO:0000256" key="3">
    <source>
        <dbReference type="ARBA" id="ARBA00012078"/>
    </source>
</evidence>
<dbReference type="Proteomes" id="UP000180057">
    <property type="component" value="Unassembled WGS sequence"/>
</dbReference>
<dbReference type="RefSeq" id="WP_071390497.1">
    <property type="nucleotide sequence ID" value="NZ_MLQS01000024.1"/>
</dbReference>
<dbReference type="PRINTS" id="PR00958">
    <property type="entry name" value="HOMSERKINASE"/>
</dbReference>
<comment type="function">
    <text evidence="12 13">Catalyzes the ATP-dependent phosphorylation of L-homoserine to L-homoserine phosphate.</text>
</comment>
<comment type="pathway">
    <text evidence="1 13">Amino-acid biosynthesis; L-threonine biosynthesis; L-threonine from L-aspartate: step 4/5.</text>
</comment>
<evidence type="ECO:0000259" key="14">
    <source>
        <dbReference type="Pfam" id="PF00288"/>
    </source>
</evidence>
<evidence type="ECO:0000256" key="12">
    <source>
        <dbReference type="ARBA" id="ARBA00049954"/>
    </source>
</evidence>
<keyword evidence="17" id="KW-1185">Reference proteome</keyword>
<dbReference type="InterPro" id="IPR006204">
    <property type="entry name" value="GHMP_kinase_N_dom"/>
</dbReference>
<evidence type="ECO:0000256" key="10">
    <source>
        <dbReference type="ARBA" id="ARBA00022840"/>
    </source>
</evidence>
<dbReference type="EMBL" id="MLQS01000024">
    <property type="protein sequence ID" value="OIJ18825.1"/>
    <property type="molecule type" value="Genomic_DNA"/>
</dbReference>
<keyword evidence="6 13" id="KW-0808">Transferase</keyword>
<comment type="subcellular location">
    <subcellularLocation>
        <location evidence="13">Cytoplasm</location>
    </subcellularLocation>
</comment>
<evidence type="ECO:0000256" key="2">
    <source>
        <dbReference type="ARBA" id="ARBA00007370"/>
    </source>
</evidence>
<comment type="similarity">
    <text evidence="2 13">Belongs to the GHMP kinase family. Homoserine kinase subfamily.</text>
</comment>
<dbReference type="Pfam" id="PF08544">
    <property type="entry name" value="GHMP_kinases_C"/>
    <property type="match status" value="1"/>
</dbReference>
<feature type="domain" description="GHMP kinase C-terminal" evidence="15">
    <location>
        <begin position="203"/>
        <end position="278"/>
    </location>
</feature>
<accession>A0A1S2M5B3</accession>
<dbReference type="PROSITE" id="PS00627">
    <property type="entry name" value="GHMP_KINASES_ATP"/>
    <property type="match status" value="1"/>
</dbReference>
<dbReference type="OrthoDB" id="9769912at2"/>
<evidence type="ECO:0000256" key="8">
    <source>
        <dbReference type="ARBA" id="ARBA00022741"/>
    </source>
</evidence>
<dbReference type="InterPro" id="IPR014721">
    <property type="entry name" value="Ribsml_uS5_D2-typ_fold_subgr"/>
</dbReference>
<evidence type="ECO:0000256" key="9">
    <source>
        <dbReference type="ARBA" id="ARBA00022777"/>
    </source>
</evidence>
<dbReference type="GO" id="GO:0009088">
    <property type="term" value="P:threonine biosynthetic process"/>
    <property type="evidence" value="ECO:0007669"/>
    <property type="project" value="UniProtKB-UniRule"/>
</dbReference>
<dbReference type="NCBIfam" id="TIGR00191">
    <property type="entry name" value="thrB"/>
    <property type="match status" value="1"/>
</dbReference>
<keyword evidence="8 13" id="KW-0547">Nucleotide-binding</keyword>
<evidence type="ECO:0000256" key="6">
    <source>
        <dbReference type="ARBA" id="ARBA00022679"/>
    </source>
</evidence>
<dbReference type="Pfam" id="PF00288">
    <property type="entry name" value="GHMP_kinases_N"/>
    <property type="match status" value="1"/>
</dbReference>
<keyword evidence="13" id="KW-0963">Cytoplasm</keyword>
<keyword evidence="9 13" id="KW-0418">Kinase</keyword>
<comment type="caution">
    <text evidence="16">The sequence shown here is derived from an EMBL/GenBank/DDBJ whole genome shotgun (WGS) entry which is preliminary data.</text>
</comment>
<comment type="catalytic activity">
    <reaction evidence="11 13">
        <text>L-homoserine + ATP = O-phospho-L-homoserine + ADP + H(+)</text>
        <dbReference type="Rhea" id="RHEA:13985"/>
        <dbReference type="ChEBI" id="CHEBI:15378"/>
        <dbReference type="ChEBI" id="CHEBI:30616"/>
        <dbReference type="ChEBI" id="CHEBI:57476"/>
        <dbReference type="ChEBI" id="CHEBI:57590"/>
        <dbReference type="ChEBI" id="CHEBI:456216"/>
        <dbReference type="EC" id="2.7.1.39"/>
    </reaction>
</comment>
<evidence type="ECO:0000259" key="15">
    <source>
        <dbReference type="Pfam" id="PF08544"/>
    </source>
</evidence>
<dbReference type="InterPro" id="IPR006203">
    <property type="entry name" value="GHMP_knse_ATP-bd_CS"/>
</dbReference>
<dbReference type="InterPro" id="IPR036554">
    <property type="entry name" value="GHMP_kinase_C_sf"/>
</dbReference>
<dbReference type="GO" id="GO:0004413">
    <property type="term" value="F:homoserine kinase activity"/>
    <property type="evidence" value="ECO:0007669"/>
    <property type="project" value="UniProtKB-UniRule"/>
</dbReference>
<dbReference type="PIRSF" id="PIRSF000676">
    <property type="entry name" value="Homoser_kin"/>
    <property type="match status" value="1"/>
</dbReference>
<feature type="binding site" evidence="13">
    <location>
        <begin position="89"/>
        <end position="99"/>
    </location>
    <ligand>
        <name>ATP</name>
        <dbReference type="ChEBI" id="CHEBI:30616"/>
    </ligand>
</feature>
<name>A0A1S2M5B3_9BACI</name>
<dbReference type="AlphaFoldDB" id="A0A1S2M5B3"/>
<dbReference type="InterPro" id="IPR020568">
    <property type="entry name" value="Ribosomal_Su5_D2-typ_SF"/>
</dbReference>
<feature type="domain" description="GHMP kinase N-terminal" evidence="14">
    <location>
        <begin position="60"/>
        <end position="142"/>
    </location>
</feature>
<dbReference type="GO" id="GO:0005524">
    <property type="term" value="F:ATP binding"/>
    <property type="evidence" value="ECO:0007669"/>
    <property type="project" value="UniProtKB-UniRule"/>
</dbReference>
<dbReference type="InterPro" id="IPR013750">
    <property type="entry name" value="GHMP_kinase_C_dom"/>
</dbReference>
<protein>
    <recommendedName>
        <fullName evidence="4 13">Homoserine kinase</fullName>
        <shortName evidence="13">HK</shortName>
        <shortName evidence="13">HSK</shortName>
        <ecNumber evidence="3 13">2.7.1.39</ecNumber>
    </recommendedName>
</protein>
<dbReference type="UniPathway" id="UPA00050">
    <property type="reaction ID" value="UER00064"/>
</dbReference>
<evidence type="ECO:0000256" key="5">
    <source>
        <dbReference type="ARBA" id="ARBA00022605"/>
    </source>
</evidence>
<dbReference type="GO" id="GO:0005737">
    <property type="term" value="C:cytoplasm"/>
    <property type="evidence" value="ECO:0007669"/>
    <property type="project" value="UniProtKB-SubCell"/>
</dbReference>
<evidence type="ECO:0000313" key="17">
    <source>
        <dbReference type="Proteomes" id="UP000180057"/>
    </source>
</evidence>
<evidence type="ECO:0000256" key="7">
    <source>
        <dbReference type="ARBA" id="ARBA00022697"/>
    </source>
</evidence>
<sequence length="307" mass="32654">MTKPTVVITVPASTANLGPGFDSVGLALNRYLRLEASYADEWTFSFEGPNLDGISPGKDNLIYDISNKISLKYGKEMPPCHVKMTSGIPLGKGMGSSAAAIVAAIELANQMASLSLTQQDKVRESSLIEGHPDNAAASVCGGLVIGSHSSDETFVMQGELNDVDIIMMVPSEQLLTKKARGVLPTTLSFSDAVLASSVSNVLVGALLTNNWSLAGEMMTRDLFHQPHRMSLVPGLKEIVETIKDFGAYGAALSGAGPTLIVLAPANEGKQVISSLKRSFLNFEYLQVQVDNSGVQVEVINETLEIEL</sequence>